<reference evidence="1" key="1">
    <citation type="submission" date="2022-07" db="EMBL/GenBank/DDBJ databases">
        <title>Phylogenomic reconstructions and comparative analyses of Kickxellomycotina fungi.</title>
        <authorList>
            <person name="Reynolds N.K."/>
            <person name="Stajich J.E."/>
            <person name="Barry K."/>
            <person name="Grigoriev I.V."/>
            <person name="Crous P."/>
            <person name="Smith M.E."/>
        </authorList>
    </citation>
    <scope>NUCLEOTIDE SEQUENCE</scope>
    <source>
        <strain evidence="1">CBS 102833</strain>
    </source>
</reference>
<gene>
    <name evidence="1" type="primary">RPD3</name>
    <name evidence="1" type="ORF">H4S07_003039</name>
</gene>
<protein>
    <submittedName>
        <fullName evidence="1">Histone deacetylase</fullName>
        <ecNumber evidence="1">3.5.1.98</ecNumber>
    </submittedName>
</protein>
<evidence type="ECO:0000313" key="2">
    <source>
        <dbReference type="Proteomes" id="UP001140096"/>
    </source>
</evidence>
<organism evidence="1 2">
    <name type="scientific">Coemansia furcata</name>
    <dbReference type="NCBI Taxonomy" id="417177"/>
    <lineage>
        <taxon>Eukaryota</taxon>
        <taxon>Fungi</taxon>
        <taxon>Fungi incertae sedis</taxon>
        <taxon>Zoopagomycota</taxon>
        <taxon>Kickxellomycotina</taxon>
        <taxon>Kickxellomycetes</taxon>
        <taxon>Kickxellales</taxon>
        <taxon>Kickxellaceae</taxon>
        <taxon>Coemansia</taxon>
    </lineage>
</organism>
<dbReference type="Proteomes" id="UP001140096">
    <property type="component" value="Unassembled WGS sequence"/>
</dbReference>
<keyword evidence="1" id="KW-0378">Hydrolase</keyword>
<proteinExistence type="predicted"/>
<name>A0ACC1LJV4_9FUNG</name>
<evidence type="ECO:0000313" key="1">
    <source>
        <dbReference type="EMBL" id="KAJ2809817.1"/>
    </source>
</evidence>
<dbReference type="EC" id="3.5.1.98" evidence="1"/>
<keyword evidence="2" id="KW-1185">Reference proteome</keyword>
<sequence>MSRTQHSGFFLLYIMPGMPSNILSYKNFVDAVADVGNFHYGPGHPMKPHRIRMTHNLVMSYELYKKMSIYRAAPATCQEMTQFHSDDYVEFLHRVTPENAPQFPRELSKYNFEEDCPVFDGMFDLFSLSAGSSMEGAARLNRGLSDICINWSGGLHHAKKCEASGFCYINDIVLAILELLRHHQRVLYIDIDVHHGDGVEEAFYTTDRVMTCSFHKYGEFFPGTGDLRDIGEAKGKYYAVNFPLRDGIDDASYQSVFKPVVRGIMEWYQPDAVVLQCGTDSLAGDKLGTFNLSMEGHAECVRFVKDFNLPTLVLGGGGYTIRNVSRVWAYETGILVGTEMDRKLPMNDYMDYYAPEYTLNVPAYNVENSNSPEYLERIKNQVLINLERTHFAPSVQMQDTPRDVDRDTVDEDALDPDERMPETIRDQHIVPDTEMYEADSMGMPDFSRDSTKVVNEERNDLPTVTAYKVDTTTGDDVEMVDVDTRKGGADLSETTQLASSMEVDGAEPRTLVDGSSTTLTQELVSVAIADNILAGSVDNETSEVFAHITDSPTTTDPTAAALEMSDDGPGSEAGKVRDRSLEPTSELEASPELKSVPLLSAVPASLLDDKRDDPTATTDAANVVETVQPEGAAAKADTKSATDYRTGATVVNQLSPSPVTDSIADGIASLAVDATTAGQSVLTLPAQPTAEPNSETAKDNSNSESGPSTGGPVSQGSQISKSPARASAPGHKAVLAIKLGDREDGEATEDDYDDEDGEIRDA</sequence>
<dbReference type="EMBL" id="JANBUP010000892">
    <property type="protein sequence ID" value="KAJ2809817.1"/>
    <property type="molecule type" value="Genomic_DNA"/>
</dbReference>
<comment type="caution">
    <text evidence="1">The sequence shown here is derived from an EMBL/GenBank/DDBJ whole genome shotgun (WGS) entry which is preliminary data.</text>
</comment>
<accession>A0ACC1LJV4</accession>